<dbReference type="Pfam" id="PF13505">
    <property type="entry name" value="OMP_b-brl"/>
    <property type="match status" value="1"/>
</dbReference>
<evidence type="ECO:0000256" key="1">
    <source>
        <dbReference type="ARBA" id="ARBA00004370"/>
    </source>
</evidence>
<evidence type="ECO:0000256" key="3">
    <source>
        <dbReference type="ARBA" id="ARBA00023136"/>
    </source>
</evidence>
<dbReference type="Gene3D" id="2.40.160.20">
    <property type="match status" value="1"/>
</dbReference>
<feature type="domain" description="Outer membrane protein beta-barrel" evidence="5">
    <location>
        <begin position="11"/>
        <end position="226"/>
    </location>
</feature>
<dbReference type="PANTHER" id="PTHR34001:SF3">
    <property type="entry name" value="BLL7405 PROTEIN"/>
    <property type="match status" value="1"/>
</dbReference>
<evidence type="ECO:0000313" key="7">
    <source>
        <dbReference type="Proteomes" id="UP000527143"/>
    </source>
</evidence>
<dbReference type="PANTHER" id="PTHR34001">
    <property type="entry name" value="BLL7405 PROTEIN"/>
    <property type="match status" value="1"/>
</dbReference>
<proteinExistence type="predicted"/>
<comment type="subcellular location">
    <subcellularLocation>
        <location evidence="1">Membrane</location>
    </subcellularLocation>
</comment>
<feature type="signal peptide" evidence="4">
    <location>
        <begin position="1"/>
        <end position="22"/>
    </location>
</feature>
<organism evidence="6 7">
    <name type="scientific">Sphingomonas xinjiangensis</name>
    <dbReference type="NCBI Taxonomy" id="643568"/>
    <lineage>
        <taxon>Bacteria</taxon>
        <taxon>Pseudomonadati</taxon>
        <taxon>Pseudomonadota</taxon>
        <taxon>Alphaproteobacteria</taxon>
        <taxon>Sphingomonadales</taxon>
        <taxon>Sphingomonadaceae</taxon>
        <taxon>Sphingomonas</taxon>
    </lineage>
</organism>
<evidence type="ECO:0000256" key="4">
    <source>
        <dbReference type="SAM" id="SignalP"/>
    </source>
</evidence>
<reference evidence="6 7" key="1">
    <citation type="submission" date="2020-08" db="EMBL/GenBank/DDBJ databases">
        <title>Genomic Encyclopedia of Type Strains, Phase IV (KMG-IV): sequencing the most valuable type-strain genomes for metagenomic binning, comparative biology and taxonomic classification.</title>
        <authorList>
            <person name="Goeker M."/>
        </authorList>
    </citation>
    <scope>NUCLEOTIDE SEQUENCE [LARGE SCALE GENOMIC DNA]</scope>
    <source>
        <strain evidence="6 7">DSM 26736</strain>
    </source>
</reference>
<evidence type="ECO:0000259" key="5">
    <source>
        <dbReference type="Pfam" id="PF13505"/>
    </source>
</evidence>
<dbReference type="AlphaFoldDB" id="A0A840YL78"/>
<protein>
    <submittedName>
        <fullName evidence="6">Outer membrane immunogenic protein</fullName>
    </submittedName>
</protein>
<feature type="chain" id="PRO_5032490576" evidence="4">
    <location>
        <begin position="23"/>
        <end position="275"/>
    </location>
</feature>
<dbReference type="SUPFAM" id="SSF103515">
    <property type="entry name" value="Autotransporter"/>
    <property type="match status" value="1"/>
</dbReference>
<keyword evidence="3" id="KW-0472">Membrane</keyword>
<dbReference type="InterPro" id="IPR027385">
    <property type="entry name" value="Beta-barrel_OMP"/>
</dbReference>
<keyword evidence="2 4" id="KW-0732">Signal</keyword>
<evidence type="ECO:0000313" key="6">
    <source>
        <dbReference type="EMBL" id="MBB5710136.1"/>
    </source>
</evidence>
<dbReference type="EMBL" id="JACIJF010000003">
    <property type="protein sequence ID" value="MBB5710136.1"/>
    <property type="molecule type" value="Genomic_DNA"/>
</dbReference>
<sequence length="275" mass="29064">MRSFIPLFLGASTLVLAGPAFAQERDWTGPYVGISAGLDLQGSDRDAPIAFDTNRDGSFGDTVRTRPGLDAFGPGFCGGRAVSATSTGCKQDSDRLGYAGHVGYDVQLGNIVIGAVGEFGKSNISDAASAYSVTPARYAFTRQMDWNAAGRLRAGYATGNTLPYITGGAALVRVNRGFETSNAANSFTLDDAKRNAWGYTAGGGVEQRVADNFSIGVLYTYTNVKDESPTVAVGPGSAPLTTNPFLLVNPAGTDMRRTDNRFDWHSARVTASLRF</sequence>
<dbReference type="RefSeq" id="WP_184085803.1">
    <property type="nucleotide sequence ID" value="NZ_JACIJF010000003.1"/>
</dbReference>
<keyword evidence="7" id="KW-1185">Reference proteome</keyword>
<dbReference type="Proteomes" id="UP000527143">
    <property type="component" value="Unassembled WGS sequence"/>
</dbReference>
<accession>A0A840YL78</accession>
<dbReference type="InterPro" id="IPR051692">
    <property type="entry name" value="OMP-like"/>
</dbReference>
<dbReference type="InterPro" id="IPR036709">
    <property type="entry name" value="Autotransporte_beta_dom_sf"/>
</dbReference>
<comment type="caution">
    <text evidence="6">The sequence shown here is derived from an EMBL/GenBank/DDBJ whole genome shotgun (WGS) entry which is preliminary data.</text>
</comment>
<name>A0A840YL78_9SPHN</name>
<dbReference type="GO" id="GO:0016020">
    <property type="term" value="C:membrane"/>
    <property type="evidence" value="ECO:0007669"/>
    <property type="project" value="UniProtKB-SubCell"/>
</dbReference>
<gene>
    <name evidence="6" type="ORF">FHT02_001364</name>
</gene>
<evidence type="ECO:0000256" key="2">
    <source>
        <dbReference type="ARBA" id="ARBA00022729"/>
    </source>
</evidence>